<sequence>MVNSIPEIDYYLNRGANAIEADVNFSPDGSALSTYHGVPCDCFRRCMLRSSFSDYLKYVREVTVHKGRNIALLMLDLKLEESKVPKASQRYAGIDLFTKLVDHLWYQVNQTHRVNVLVSIPRAQDRMFLKGFLSELNKEENQKYAKNIGYDVGMNSYLAEISSMYESLGIRKNIWQGDGITNCLVGMRPENRLREVIDLRDAPSGYVRKVYYWTIDLTSAMENILQSGVDAIITNHPERLNSLINYSYSARYRLANRTDSPWEKIISVSKSGSLAGSRRVFLDIVVNILELGAQARDYFSRLLSRSSK</sequence>
<organism evidence="6 7">
    <name type="scientific">Galendromus occidentalis</name>
    <name type="common">western predatory mite</name>
    <dbReference type="NCBI Taxonomy" id="34638"/>
    <lineage>
        <taxon>Eukaryota</taxon>
        <taxon>Metazoa</taxon>
        <taxon>Ecdysozoa</taxon>
        <taxon>Arthropoda</taxon>
        <taxon>Chelicerata</taxon>
        <taxon>Arachnida</taxon>
        <taxon>Acari</taxon>
        <taxon>Parasitiformes</taxon>
        <taxon>Mesostigmata</taxon>
        <taxon>Gamasina</taxon>
        <taxon>Phytoseioidea</taxon>
        <taxon>Phytoseiidae</taxon>
        <taxon>Typhlodrominae</taxon>
        <taxon>Galendromus</taxon>
    </lineage>
</organism>
<dbReference type="AlphaFoldDB" id="A0AAJ7SE63"/>
<evidence type="ECO:0000256" key="2">
    <source>
        <dbReference type="ARBA" id="ARBA00022723"/>
    </source>
</evidence>
<dbReference type="KEGG" id="goe:114828169"/>
<dbReference type="InterPro" id="IPR017946">
    <property type="entry name" value="PLC-like_Pdiesterase_TIM-brl"/>
</dbReference>
<keyword evidence="6" id="KW-1185">Reference proteome</keyword>
<accession>A0AAJ7SE63</accession>
<dbReference type="Gene3D" id="3.20.20.190">
    <property type="entry name" value="Phosphatidylinositol (PI) phosphodiesterase"/>
    <property type="match status" value="1"/>
</dbReference>
<keyword evidence="5" id="KW-0456">Lyase</keyword>
<evidence type="ECO:0000313" key="7">
    <source>
        <dbReference type="RefSeq" id="XP_028966979.1"/>
    </source>
</evidence>
<dbReference type="GO" id="GO:0016829">
    <property type="term" value="F:lyase activity"/>
    <property type="evidence" value="ECO:0007669"/>
    <property type="project" value="UniProtKB-KW"/>
</dbReference>
<protein>
    <submittedName>
        <fullName evidence="7">Phospholipase D StSicTox-betaIC1-like</fullName>
    </submittedName>
</protein>
<name>A0AAJ7SE63_9ACAR</name>
<evidence type="ECO:0000256" key="4">
    <source>
        <dbReference type="ARBA" id="ARBA00023157"/>
    </source>
</evidence>
<reference evidence="7" key="1">
    <citation type="submission" date="2025-08" db="UniProtKB">
        <authorList>
            <consortium name="RefSeq"/>
        </authorList>
    </citation>
    <scope>IDENTIFICATION</scope>
</reference>
<dbReference type="Proteomes" id="UP000694867">
    <property type="component" value="Unplaced"/>
</dbReference>
<evidence type="ECO:0000256" key="3">
    <source>
        <dbReference type="ARBA" id="ARBA00022842"/>
    </source>
</evidence>
<keyword evidence="4" id="KW-1015">Disulfide bond</keyword>
<evidence type="ECO:0000256" key="5">
    <source>
        <dbReference type="ARBA" id="ARBA00023239"/>
    </source>
</evidence>
<dbReference type="GO" id="GO:0046872">
    <property type="term" value="F:metal ion binding"/>
    <property type="evidence" value="ECO:0007669"/>
    <property type="project" value="UniProtKB-KW"/>
</dbReference>
<evidence type="ECO:0000313" key="6">
    <source>
        <dbReference type="Proteomes" id="UP000694867"/>
    </source>
</evidence>
<proteinExistence type="predicted"/>
<dbReference type="GeneID" id="114828169"/>
<comment type="catalytic activity">
    <reaction evidence="1">
        <text>an N-(acyl)-sphingosylphosphoethanolamine = an N-(acyl)-sphingosyl-1,3-cyclic phosphate + ethanolamine</text>
        <dbReference type="Rhea" id="RHEA:60648"/>
        <dbReference type="ChEBI" id="CHEBI:57603"/>
        <dbReference type="ChEBI" id="CHEBI:143891"/>
        <dbReference type="ChEBI" id="CHEBI:143892"/>
    </reaction>
</comment>
<keyword evidence="2" id="KW-0479">Metal-binding</keyword>
<dbReference type="GO" id="GO:0008081">
    <property type="term" value="F:phosphoric diester hydrolase activity"/>
    <property type="evidence" value="ECO:0007669"/>
    <property type="project" value="InterPro"/>
</dbReference>
<dbReference type="GO" id="GO:0006629">
    <property type="term" value="P:lipid metabolic process"/>
    <property type="evidence" value="ECO:0007669"/>
    <property type="project" value="InterPro"/>
</dbReference>
<dbReference type="SUPFAM" id="SSF51695">
    <property type="entry name" value="PLC-like phosphodiesterases"/>
    <property type="match status" value="1"/>
</dbReference>
<dbReference type="RefSeq" id="XP_028966979.1">
    <property type="nucleotide sequence ID" value="XM_029111146.1"/>
</dbReference>
<gene>
    <name evidence="7" type="primary">LOC114828169</name>
</gene>
<evidence type="ECO:0000256" key="1">
    <source>
        <dbReference type="ARBA" id="ARBA00000110"/>
    </source>
</evidence>
<keyword evidence="3" id="KW-0460">Magnesium</keyword>